<feature type="region of interest" description="Disordered" evidence="5">
    <location>
        <begin position="372"/>
        <end position="397"/>
    </location>
</feature>
<evidence type="ECO:0000256" key="5">
    <source>
        <dbReference type="SAM" id="MobiDB-lite"/>
    </source>
</evidence>
<keyword evidence="3" id="KW-0274">FAD</keyword>
<sequence length="462" mass="51582">MHDLGTGEKMDKCIRLCRTVPLARGLTTLTRRRQILNDKHTRIKIQTRQNSTSSTVKTGSIIGVCTATVIGYFAYKKGVFKRKPGGKKSDGSAASVAEEDDFEEEEEKVPAPTPDLPEHVQYLLIGAGTASHGAMRSIRINDPKSKVLIIGSEDFMPYMRPPLSKELWFTEKRELVENFKFENWTGKEISIFYTPEAFYAEPKDLPTLEDGGVALLTGHRVVKLEPEKKIAHLDNGSQITFDKCLIATGGKPRNLSILEKAPKEVKRRTMLFRTIKDFQKLDSVLQSSNSVAIIGGGFLGSELACALGRKSKSTGLKVFQIFPEKGNMAKVFPEYLSKWTTEKIESEGVNVISERHLKSVSFKDKQVQLKLDNGDEGTSDSVPKTPAQPPKLTENTENINVPKSAEDYGKGIVFYLKDKVIVGIMLWNVFGKMPIARKVLRDGAENEDLYEVAKNFFSENKE</sequence>
<evidence type="ECO:0000256" key="3">
    <source>
        <dbReference type="ARBA" id="ARBA00022827"/>
    </source>
</evidence>
<dbReference type="InterPro" id="IPR023753">
    <property type="entry name" value="FAD/NAD-binding_dom"/>
</dbReference>
<comment type="caution">
    <text evidence="7">The sequence shown here is derived from an EMBL/GenBank/DDBJ whole genome shotgun (WGS) entry which is preliminary data.</text>
</comment>
<name>A0ABQ9DYS9_TEGGR</name>
<feature type="region of interest" description="Disordered" evidence="5">
    <location>
        <begin position="82"/>
        <end position="116"/>
    </location>
</feature>
<reference evidence="7 8" key="1">
    <citation type="submission" date="2022-12" db="EMBL/GenBank/DDBJ databases">
        <title>Chromosome-level genome of Tegillarca granosa.</title>
        <authorList>
            <person name="Kim J."/>
        </authorList>
    </citation>
    <scope>NUCLEOTIDE SEQUENCE [LARGE SCALE GENOMIC DNA]</scope>
    <source>
        <strain evidence="7">Teg-2019</strain>
        <tissue evidence="7">Adductor muscle</tissue>
    </source>
</reference>
<dbReference type="SMART" id="SM01353">
    <property type="entry name" value="AIF_C"/>
    <property type="match status" value="1"/>
</dbReference>
<keyword evidence="8" id="KW-1185">Reference proteome</keyword>
<accession>A0ABQ9DYS9</accession>
<dbReference type="InterPro" id="IPR050446">
    <property type="entry name" value="FAD-oxidoreductase/Apoptosis"/>
</dbReference>
<feature type="domain" description="FAD/NAD(P)-binding" evidence="6">
    <location>
        <begin position="121"/>
        <end position="380"/>
    </location>
</feature>
<evidence type="ECO:0000313" key="8">
    <source>
        <dbReference type="Proteomes" id="UP001217089"/>
    </source>
</evidence>
<dbReference type="SUPFAM" id="SSF51905">
    <property type="entry name" value="FAD/NAD(P)-binding domain"/>
    <property type="match status" value="1"/>
</dbReference>
<evidence type="ECO:0000256" key="2">
    <source>
        <dbReference type="ARBA" id="ARBA00022630"/>
    </source>
</evidence>
<keyword evidence="2" id="KW-0285">Flavoprotein</keyword>
<organism evidence="7 8">
    <name type="scientific">Tegillarca granosa</name>
    <name type="common">Malaysian cockle</name>
    <name type="synonym">Anadara granosa</name>
    <dbReference type="NCBI Taxonomy" id="220873"/>
    <lineage>
        <taxon>Eukaryota</taxon>
        <taxon>Metazoa</taxon>
        <taxon>Spiralia</taxon>
        <taxon>Lophotrochozoa</taxon>
        <taxon>Mollusca</taxon>
        <taxon>Bivalvia</taxon>
        <taxon>Autobranchia</taxon>
        <taxon>Pteriomorphia</taxon>
        <taxon>Arcoida</taxon>
        <taxon>Arcoidea</taxon>
        <taxon>Arcidae</taxon>
        <taxon>Tegillarca</taxon>
    </lineage>
</organism>
<dbReference type="SUPFAM" id="SSF55424">
    <property type="entry name" value="FAD/NAD-linked reductases, dimerisation (C-terminal) domain"/>
    <property type="match status" value="1"/>
</dbReference>
<dbReference type="Proteomes" id="UP001217089">
    <property type="component" value="Unassembled WGS sequence"/>
</dbReference>
<gene>
    <name evidence="7" type="ORF">KUTeg_024586</name>
</gene>
<dbReference type="Gene3D" id="3.50.50.60">
    <property type="entry name" value="FAD/NAD(P)-binding domain"/>
    <property type="match status" value="2"/>
</dbReference>
<dbReference type="PRINTS" id="PR00368">
    <property type="entry name" value="FADPNR"/>
</dbReference>
<evidence type="ECO:0000259" key="6">
    <source>
        <dbReference type="Pfam" id="PF07992"/>
    </source>
</evidence>
<dbReference type="InterPro" id="IPR016156">
    <property type="entry name" value="FAD/NAD-linked_Rdtase_dimer_sf"/>
</dbReference>
<keyword evidence="4" id="KW-0560">Oxidoreductase</keyword>
<dbReference type="Gene3D" id="3.30.390.30">
    <property type="match status" value="1"/>
</dbReference>
<evidence type="ECO:0000256" key="1">
    <source>
        <dbReference type="ARBA" id="ARBA00006442"/>
    </source>
</evidence>
<feature type="compositionally biased region" description="Acidic residues" evidence="5">
    <location>
        <begin position="97"/>
        <end position="107"/>
    </location>
</feature>
<dbReference type="PANTHER" id="PTHR43557:SF4">
    <property type="entry name" value="APOPTOSIS-INDUCING FACTOR 1, MITOCHONDRIAL"/>
    <property type="match status" value="1"/>
</dbReference>
<evidence type="ECO:0000256" key="4">
    <source>
        <dbReference type="ARBA" id="ARBA00023002"/>
    </source>
</evidence>
<dbReference type="Pfam" id="PF07992">
    <property type="entry name" value="Pyr_redox_2"/>
    <property type="match status" value="1"/>
</dbReference>
<evidence type="ECO:0000313" key="7">
    <source>
        <dbReference type="EMBL" id="KAJ8298055.1"/>
    </source>
</evidence>
<dbReference type="EMBL" id="JARBDR010000923">
    <property type="protein sequence ID" value="KAJ8298055.1"/>
    <property type="molecule type" value="Genomic_DNA"/>
</dbReference>
<proteinExistence type="inferred from homology"/>
<dbReference type="InterPro" id="IPR036188">
    <property type="entry name" value="FAD/NAD-bd_sf"/>
</dbReference>
<comment type="similarity">
    <text evidence="1">Belongs to the FAD-dependent oxidoreductase family.</text>
</comment>
<protein>
    <recommendedName>
        <fullName evidence="6">FAD/NAD(P)-binding domain-containing protein</fullName>
    </recommendedName>
</protein>
<dbReference type="PANTHER" id="PTHR43557">
    <property type="entry name" value="APOPTOSIS-INDUCING FACTOR 1"/>
    <property type="match status" value="1"/>
</dbReference>